<dbReference type="Pfam" id="PF13808">
    <property type="entry name" value="DDE_Tnp_1_assoc"/>
    <property type="match status" value="1"/>
</dbReference>
<dbReference type="PANTHER" id="PTHR30298">
    <property type="entry name" value="H REPEAT-ASSOCIATED PREDICTED TRANSPOSASE"/>
    <property type="match status" value="1"/>
</dbReference>
<dbReference type="AlphaFoldDB" id="Q2J5H4"/>
<gene>
    <name evidence="3" type="ordered locus">Francci3_4120</name>
</gene>
<name>Q2J5H4_FRACC</name>
<dbReference type="Proteomes" id="UP000001937">
    <property type="component" value="Chromosome"/>
</dbReference>
<proteinExistence type="predicted"/>
<evidence type="ECO:0000313" key="4">
    <source>
        <dbReference type="Proteomes" id="UP000001937"/>
    </source>
</evidence>
<dbReference type="GO" id="GO:0004803">
    <property type="term" value="F:transposase activity"/>
    <property type="evidence" value="ECO:0007669"/>
    <property type="project" value="InterPro"/>
</dbReference>
<dbReference type="InterPro" id="IPR047647">
    <property type="entry name" value="ISAs1_transpos"/>
</dbReference>
<dbReference type="Pfam" id="PF01609">
    <property type="entry name" value="DDE_Tnp_1"/>
    <property type="match status" value="1"/>
</dbReference>
<protein>
    <submittedName>
        <fullName evidence="3">Transposase, IS4 family</fullName>
    </submittedName>
</protein>
<reference evidence="3 4" key="1">
    <citation type="journal article" date="2007" name="Genome Res.">
        <title>Genome characteristics of facultatively symbiotic Frankia sp. strains reflect host range and host plant biogeography.</title>
        <authorList>
            <person name="Normand P."/>
            <person name="Lapierre P."/>
            <person name="Tisa L.S."/>
            <person name="Gogarten J.P."/>
            <person name="Alloisio N."/>
            <person name="Bagnarol E."/>
            <person name="Bassi C.A."/>
            <person name="Berry A.M."/>
            <person name="Bickhart D.M."/>
            <person name="Choisne N."/>
            <person name="Couloux A."/>
            <person name="Cournoyer B."/>
            <person name="Cruveiller S."/>
            <person name="Daubin V."/>
            <person name="Demange N."/>
            <person name="Francino M.P."/>
            <person name="Goltsman E."/>
            <person name="Huang Y."/>
            <person name="Kopp O.R."/>
            <person name="Labarre L."/>
            <person name="Lapidus A."/>
            <person name="Lavire C."/>
            <person name="Marechal J."/>
            <person name="Martinez M."/>
            <person name="Mastronunzio J.E."/>
            <person name="Mullin B.C."/>
            <person name="Niemann J."/>
            <person name="Pujic P."/>
            <person name="Rawnsley T."/>
            <person name="Rouy Z."/>
            <person name="Schenowitz C."/>
            <person name="Sellstedt A."/>
            <person name="Tavares F."/>
            <person name="Tomkins J.P."/>
            <person name="Vallenet D."/>
            <person name="Valverde C."/>
            <person name="Wall L.G."/>
            <person name="Wang Y."/>
            <person name="Medigue C."/>
            <person name="Benson D.R."/>
        </authorList>
    </citation>
    <scope>NUCLEOTIDE SEQUENCE [LARGE SCALE GENOMIC DNA]</scope>
    <source>
        <strain evidence="4">DSM 45818 / CECT 9043 / CcI3</strain>
    </source>
</reference>
<dbReference type="NCBIfam" id="NF033564">
    <property type="entry name" value="transpos_ISAs1"/>
    <property type="match status" value="1"/>
</dbReference>
<feature type="domain" description="H repeat-associated protein N-terminal" evidence="2">
    <location>
        <begin position="18"/>
        <end position="111"/>
    </location>
</feature>
<evidence type="ECO:0000313" key="3">
    <source>
        <dbReference type="EMBL" id="ABD13468.1"/>
    </source>
</evidence>
<dbReference type="GO" id="GO:0003677">
    <property type="term" value="F:DNA binding"/>
    <property type="evidence" value="ECO:0007669"/>
    <property type="project" value="InterPro"/>
</dbReference>
<dbReference type="KEGG" id="fra:Francci3_4120"/>
<dbReference type="GO" id="GO:0006313">
    <property type="term" value="P:DNA transposition"/>
    <property type="evidence" value="ECO:0007669"/>
    <property type="project" value="InterPro"/>
</dbReference>
<evidence type="ECO:0000259" key="1">
    <source>
        <dbReference type="Pfam" id="PF01609"/>
    </source>
</evidence>
<dbReference type="EMBL" id="CP000249">
    <property type="protein sequence ID" value="ABD13468.1"/>
    <property type="molecule type" value="Genomic_DNA"/>
</dbReference>
<keyword evidence="4" id="KW-1185">Reference proteome</keyword>
<dbReference type="PANTHER" id="PTHR30298:SF0">
    <property type="entry name" value="PROTEIN YBFL-RELATED"/>
    <property type="match status" value="1"/>
</dbReference>
<dbReference type="HOGENOM" id="CLU_046404_1_0_11"/>
<dbReference type="InterPro" id="IPR002559">
    <property type="entry name" value="Transposase_11"/>
</dbReference>
<dbReference type="STRING" id="106370.Francci3_4120"/>
<dbReference type="InterPro" id="IPR032806">
    <property type="entry name" value="YbfD_N"/>
</dbReference>
<dbReference type="InterPro" id="IPR051698">
    <property type="entry name" value="Transposase_11-like"/>
</dbReference>
<dbReference type="eggNOG" id="COG5433">
    <property type="taxonomic scope" value="Bacteria"/>
</dbReference>
<organism evidence="3 4">
    <name type="scientific">Frankia casuarinae (strain DSM 45818 / CECT 9043 / HFP020203 / CcI3)</name>
    <dbReference type="NCBI Taxonomy" id="106370"/>
    <lineage>
        <taxon>Bacteria</taxon>
        <taxon>Bacillati</taxon>
        <taxon>Actinomycetota</taxon>
        <taxon>Actinomycetes</taxon>
        <taxon>Frankiales</taxon>
        <taxon>Frankiaceae</taxon>
        <taxon>Frankia</taxon>
    </lineage>
</organism>
<sequence>MSNEPVDCEQLDISSLLAMLGEIPDPRKAKGAIYSLRYILSTSLVSTMTGAKRLSEIGRWAARIPQPLLARLGAPYDHFLGRYRVPSEKTIRRVLQVIDVAALDARIGCWLFAQTTWENGEHITIAVDGKVMRGAWVDEKTQVKLLAAMIHGRGLVIGQIRIPDDTNEITQVENLLDQLPEMPGHPTVTLDAAHTQDDTAKDIVKHGMDYVMTVKGNRPTLKRQTFERVLPLLQEPAHHEVQERGHGRIKNWQTWTTKADGIEFPHVNKAAIIRRDEFDLTGVRLTREYALALTSATGTHATASYFHSHVRGQWGIENEIHYIRDTAWREDDDPIYTGNTNQAFASLRNLTIGILRLNGRRKIKETLEDVAADRHAALDLLVTACSGSKR</sequence>
<evidence type="ECO:0000259" key="2">
    <source>
        <dbReference type="Pfam" id="PF13808"/>
    </source>
</evidence>
<dbReference type="PhylomeDB" id="Q2J5H4"/>
<accession>Q2J5H4</accession>
<feature type="domain" description="Transposase IS4-like" evidence="1">
    <location>
        <begin position="122"/>
        <end position="351"/>
    </location>
</feature>